<dbReference type="PANTHER" id="PTHR40084">
    <property type="entry name" value="PHOSPHOHYDROLASE, PHP FAMILY"/>
    <property type="match status" value="1"/>
</dbReference>
<dbReference type="SUPFAM" id="SSF89550">
    <property type="entry name" value="PHP domain-like"/>
    <property type="match status" value="1"/>
</dbReference>
<protein>
    <recommendedName>
        <fullName evidence="3">DNA helicase UvrD</fullName>
    </recommendedName>
</protein>
<comment type="caution">
    <text evidence="1">The sequence shown here is derived from an EMBL/GenBank/DDBJ whole genome shotgun (WGS) entry which is preliminary data.</text>
</comment>
<dbReference type="Gene3D" id="3.20.20.140">
    <property type="entry name" value="Metal-dependent hydrolases"/>
    <property type="match status" value="1"/>
</dbReference>
<dbReference type="EMBL" id="MFJL01000039">
    <property type="protein sequence ID" value="OGG13215.1"/>
    <property type="molecule type" value="Genomic_DNA"/>
</dbReference>
<evidence type="ECO:0000313" key="1">
    <source>
        <dbReference type="EMBL" id="OGG13215.1"/>
    </source>
</evidence>
<organism evidence="1 2">
    <name type="scientific">Candidatus Gottesmanbacteria bacterium RIFCSPHIGHO2_02_FULL_39_11</name>
    <dbReference type="NCBI Taxonomy" id="1798382"/>
    <lineage>
        <taxon>Bacteria</taxon>
        <taxon>Candidatus Gottesmaniibacteriota</taxon>
    </lineage>
</organism>
<gene>
    <name evidence="1" type="ORF">A3D77_00650</name>
</gene>
<proteinExistence type="predicted"/>
<dbReference type="InterPro" id="IPR016195">
    <property type="entry name" value="Pol/histidinol_Pase-like"/>
</dbReference>
<dbReference type="AlphaFoldDB" id="A0A1F5ZLK4"/>
<evidence type="ECO:0008006" key="3">
    <source>
        <dbReference type="Google" id="ProtNLM"/>
    </source>
</evidence>
<dbReference type="PANTHER" id="PTHR40084:SF1">
    <property type="entry name" value="PHOSPHOTRANSFERASE"/>
    <property type="match status" value="1"/>
</dbReference>
<sequence length="464" mass="52267">MQIIADLQLHSKYARAVSQYMVLPEIYKWSKRKGIGLIATGDWTHPLWMNEIKQNLEEEGTGLLKIKGERLKVKDNEYDPRFLLSGEVSCIYSQGGKGRRVHLLIFAPSIAAAEKINKSLTKRGCNLLSDGRPIIGISSIEFTDICLAIDPSCLIIPAHAYTPWFGMYGSESGFDSIEECFGKFSKDIYAIETGLSSDPAMNWRVKELDNRSIVSFSDAHSGPKLGREATVFDLNELSYAAVREAIKRDQGSAFRDQEKKMKADPRSLTTNTVAYTIEFYPEEGKYHFSGHRNCNVKQDPSQTKDLGTLCPVCGKKMTIGVMHRVAQLAARSEESLKLTQKEVEKTQVKGTYSETFPERPAYIKMVPLQEIIAESFDIAATSQKVQYEYNRITDNFKSEFDVLLTVPISDIVKIAGERIGEGIDKVRRGDIVIDPGYDGVFGVVKIWKEEEMKKEQGKEQMSFF</sequence>
<evidence type="ECO:0000313" key="2">
    <source>
        <dbReference type="Proteomes" id="UP000176923"/>
    </source>
</evidence>
<dbReference type="STRING" id="1798382.A3D77_00650"/>
<accession>A0A1F5ZLK4</accession>
<dbReference type="Proteomes" id="UP000176923">
    <property type="component" value="Unassembled WGS sequence"/>
</dbReference>
<dbReference type="CDD" id="cd19067">
    <property type="entry name" value="PfuEndoQ-like"/>
    <property type="match status" value="1"/>
</dbReference>
<name>A0A1F5ZLK4_9BACT</name>
<reference evidence="1 2" key="1">
    <citation type="journal article" date="2016" name="Nat. Commun.">
        <title>Thousands of microbial genomes shed light on interconnected biogeochemical processes in an aquifer system.</title>
        <authorList>
            <person name="Anantharaman K."/>
            <person name="Brown C.T."/>
            <person name="Hug L.A."/>
            <person name="Sharon I."/>
            <person name="Castelle C.J."/>
            <person name="Probst A.J."/>
            <person name="Thomas B.C."/>
            <person name="Singh A."/>
            <person name="Wilkins M.J."/>
            <person name="Karaoz U."/>
            <person name="Brodie E.L."/>
            <person name="Williams K.H."/>
            <person name="Hubbard S.S."/>
            <person name="Banfield J.F."/>
        </authorList>
    </citation>
    <scope>NUCLEOTIDE SEQUENCE [LARGE SCALE GENOMIC DNA]</scope>
</reference>